<dbReference type="OrthoDB" id="7490938at2759"/>
<evidence type="ECO:0000313" key="6">
    <source>
        <dbReference type="RefSeq" id="XP_026490610.2"/>
    </source>
</evidence>
<dbReference type="InterPro" id="IPR002635">
    <property type="entry name" value="Chorion"/>
</dbReference>
<keyword evidence="2" id="KW-0677">Repeat</keyword>
<reference evidence="6" key="1">
    <citation type="submission" date="2025-08" db="UniProtKB">
        <authorList>
            <consortium name="RefSeq"/>
        </authorList>
    </citation>
    <scope>IDENTIFICATION</scope>
    <source>
        <tissue evidence="6">Whole body</tissue>
    </source>
</reference>
<sequence length="135" mass="13102">MSRLVTFLLCVQALLIQNAYSQCIGAGYGLGYGGVGPGYGPAVAGLAPGYGLGPYGFGGPEVYGPIVPDVVASYGGAGIGDVAVAGEMPVAGTTFVAGQVPILGLVHFAGELPAAGIVTVAGNCGCGCGNGPYIY</sequence>
<protein>
    <submittedName>
        <fullName evidence="6">Chorion class CA protein ERA.1-like</fullName>
    </submittedName>
</protein>
<organism evidence="5 6">
    <name type="scientific">Vanessa tameamea</name>
    <name type="common">Kamehameha butterfly</name>
    <dbReference type="NCBI Taxonomy" id="334116"/>
    <lineage>
        <taxon>Eukaryota</taxon>
        <taxon>Metazoa</taxon>
        <taxon>Ecdysozoa</taxon>
        <taxon>Arthropoda</taxon>
        <taxon>Hexapoda</taxon>
        <taxon>Insecta</taxon>
        <taxon>Pterygota</taxon>
        <taxon>Neoptera</taxon>
        <taxon>Endopterygota</taxon>
        <taxon>Lepidoptera</taxon>
        <taxon>Glossata</taxon>
        <taxon>Ditrysia</taxon>
        <taxon>Papilionoidea</taxon>
        <taxon>Nymphalidae</taxon>
        <taxon>Nymphalinae</taxon>
        <taxon>Vanessa</taxon>
    </lineage>
</organism>
<dbReference type="RefSeq" id="XP_026490610.2">
    <property type="nucleotide sequence ID" value="XM_026634825.2"/>
</dbReference>
<gene>
    <name evidence="6" type="primary">LOC113396772</name>
</gene>
<dbReference type="Proteomes" id="UP001652626">
    <property type="component" value="Chromosome 28"/>
</dbReference>
<dbReference type="GeneID" id="113396772"/>
<evidence type="ECO:0000256" key="1">
    <source>
        <dbReference type="ARBA" id="ARBA00005906"/>
    </source>
</evidence>
<dbReference type="OMA" id="NAFTQCI"/>
<evidence type="ECO:0000256" key="4">
    <source>
        <dbReference type="SAM" id="SignalP"/>
    </source>
</evidence>
<dbReference type="GO" id="GO:0007304">
    <property type="term" value="P:chorion-containing eggshell formation"/>
    <property type="evidence" value="ECO:0007669"/>
    <property type="project" value="InterPro"/>
</dbReference>
<dbReference type="Pfam" id="PF01723">
    <property type="entry name" value="Chorion_1"/>
    <property type="match status" value="1"/>
</dbReference>
<evidence type="ECO:0000313" key="5">
    <source>
        <dbReference type="Proteomes" id="UP001652626"/>
    </source>
</evidence>
<comment type="similarity">
    <text evidence="1 3">Belongs to the chorion protein family.</text>
</comment>
<feature type="chain" id="PRO_5046610336" evidence="4">
    <location>
        <begin position="22"/>
        <end position="135"/>
    </location>
</feature>
<proteinExistence type="inferred from homology"/>
<accession>A0A8B8I0V4</accession>
<name>A0A8B8I0V4_VANTA</name>
<dbReference type="GO" id="GO:0005213">
    <property type="term" value="F:structural constituent of egg chorion"/>
    <property type="evidence" value="ECO:0007669"/>
    <property type="project" value="InterPro"/>
</dbReference>
<dbReference type="AlphaFoldDB" id="A0A8B8I0V4"/>
<dbReference type="GO" id="GO:0042600">
    <property type="term" value="C:egg chorion"/>
    <property type="evidence" value="ECO:0007669"/>
    <property type="project" value="InterPro"/>
</dbReference>
<evidence type="ECO:0000256" key="2">
    <source>
        <dbReference type="ARBA" id="ARBA00022737"/>
    </source>
</evidence>
<keyword evidence="4" id="KW-0732">Signal</keyword>
<feature type="signal peptide" evidence="4">
    <location>
        <begin position="1"/>
        <end position="21"/>
    </location>
</feature>
<evidence type="ECO:0000256" key="3">
    <source>
        <dbReference type="RuleBase" id="RU004378"/>
    </source>
</evidence>
<keyword evidence="5" id="KW-1185">Reference proteome</keyword>